<accession>A0A382Y1Q5</accession>
<sequence length="49" mass="5751">VESSGKILIQYFEKLHDSRQKNENIRDLVTEVDLLAEKHIKRILASQFP</sequence>
<dbReference type="SUPFAM" id="SSF56655">
    <property type="entry name" value="Carbohydrate phosphatase"/>
    <property type="match status" value="1"/>
</dbReference>
<evidence type="ECO:0000313" key="1">
    <source>
        <dbReference type="EMBL" id="SVD77114.1"/>
    </source>
</evidence>
<reference evidence="1" key="1">
    <citation type="submission" date="2018-05" db="EMBL/GenBank/DDBJ databases">
        <authorList>
            <person name="Lanie J.A."/>
            <person name="Ng W.-L."/>
            <person name="Kazmierczak K.M."/>
            <person name="Andrzejewski T.M."/>
            <person name="Davidsen T.M."/>
            <person name="Wayne K.J."/>
            <person name="Tettelin H."/>
            <person name="Glass J.I."/>
            <person name="Rusch D."/>
            <person name="Podicherti R."/>
            <person name="Tsui H.-C.T."/>
            <person name="Winkler M.E."/>
        </authorList>
    </citation>
    <scope>NUCLEOTIDE SEQUENCE</scope>
</reference>
<gene>
    <name evidence="1" type="ORF">METZ01_LOCUS429968</name>
</gene>
<protein>
    <submittedName>
        <fullName evidence="1">Uncharacterized protein</fullName>
    </submittedName>
</protein>
<feature type="non-terminal residue" evidence="1">
    <location>
        <position position="49"/>
    </location>
</feature>
<dbReference type="Gene3D" id="3.30.540.10">
    <property type="entry name" value="Fructose-1,6-Bisphosphatase, subunit A, domain 1"/>
    <property type="match status" value="1"/>
</dbReference>
<proteinExistence type="predicted"/>
<dbReference type="AlphaFoldDB" id="A0A382Y1Q5"/>
<name>A0A382Y1Q5_9ZZZZ</name>
<dbReference type="EMBL" id="UINC01172174">
    <property type="protein sequence ID" value="SVD77114.1"/>
    <property type="molecule type" value="Genomic_DNA"/>
</dbReference>
<organism evidence="1">
    <name type="scientific">marine metagenome</name>
    <dbReference type="NCBI Taxonomy" id="408172"/>
    <lineage>
        <taxon>unclassified sequences</taxon>
        <taxon>metagenomes</taxon>
        <taxon>ecological metagenomes</taxon>
    </lineage>
</organism>
<feature type="non-terminal residue" evidence="1">
    <location>
        <position position="1"/>
    </location>
</feature>